<keyword evidence="5 13" id="KW-1003">Cell membrane</keyword>
<dbReference type="Gene3D" id="3.40.1690.10">
    <property type="entry name" value="secretion proteins EscU"/>
    <property type="match status" value="1"/>
</dbReference>
<dbReference type="InterPro" id="IPR006136">
    <property type="entry name" value="FlhB"/>
</dbReference>
<dbReference type="GO" id="GO:0009306">
    <property type="term" value="P:protein secretion"/>
    <property type="evidence" value="ECO:0007669"/>
    <property type="project" value="InterPro"/>
</dbReference>
<dbReference type="GO" id="GO:0005886">
    <property type="term" value="C:plasma membrane"/>
    <property type="evidence" value="ECO:0007669"/>
    <property type="project" value="UniProtKB-SubCell"/>
</dbReference>
<comment type="similarity">
    <text evidence="2 13">Belongs to the type III secretion exporter family.</text>
</comment>
<comment type="function">
    <text evidence="12 13">Required for formation of the rod structure in the basal body of the flagellar apparatus. Together with FliI and FliH, may constitute the export apparatus of flagellin.</text>
</comment>
<dbReference type="Gene3D" id="6.10.250.2080">
    <property type="match status" value="1"/>
</dbReference>
<name>A0A517YSH9_9BACT</name>
<dbReference type="PANTHER" id="PTHR30531:SF12">
    <property type="entry name" value="FLAGELLAR BIOSYNTHETIC PROTEIN FLHB"/>
    <property type="match status" value="1"/>
</dbReference>
<organism evidence="15 16">
    <name type="scientific">Poriferisphaera corsica</name>
    <dbReference type="NCBI Taxonomy" id="2528020"/>
    <lineage>
        <taxon>Bacteria</taxon>
        <taxon>Pseudomonadati</taxon>
        <taxon>Planctomycetota</taxon>
        <taxon>Phycisphaerae</taxon>
        <taxon>Phycisphaerales</taxon>
        <taxon>Phycisphaeraceae</taxon>
        <taxon>Poriferisphaera</taxon>
    </lineage>
</organism>
<keyword evidence="15" id="KW-0282">Flagellum</keyword>
<keyword evidence="7 13" id="KW-1005">Bacterial flagellum biogenesis</keyword>
<keyword evidence="10 13" id="KW-0472">Membrane</keyword>
<feature type="region of interest" description="Disordered" evidence="14">
    <location>
        <begin position="1"/>
        <end position="24"/>
    </location>
</feature>
<feature type="compositionally biased region" description="Basic and acidic residues" evidence="14">
    <location>
        <begin position="1"/>
        <end position="10"/>
    </location>
</feature>
<dbReference type="AlphaFoldDB" id="A0A517YSH9"/>
<dbReference type="KEGG" id="pcor:KS4_12300"/>
<dbReference type="GO" id="GO:0044780">
    <property type="term" value="P:bacterial-type flagellum assembly"/>
    <property type="evidence" value="ECO:0007669"/>
    <property type="project" value="InterPro"/>
</dbReference>
<evidence type="ECO:0000256" key="9">
    <source>
        <dbReference type="ARBA" id="ARBA00022989"/>
    </source>
</evidence>
<evidence type="ECO:0000256" key="11">
    <source>
        <dbReference type="ARBA" id="ARBA00023225"/>
    </source>
</evidence>
<keyword evidence="9 13" id="KW-1133">Transmembrane helix</keyword>
<gene>
    <name evidence="13 15" type="primary">flhB</name>
    <name evidence="15" type="ORF">KS4_12300</name>
</gene>
<feature type="transmembrane region" description="Helical" evidence="13">
    <location>
        <begin position="190"/>
        <end position="213"/>
    </location>
</feature>
<feature type="transmembrane region" description="Helical" evidence="13">
    <location>
        <begin position="32"/>
        <end position="49"/>
    </location>
</feature>
<dbReference type="NCBIfam" id="TIGR00328">
    <property type="entry name" value="flhB"/>
    <property type="match status" value="1"/>
</dbReference>
<dbReference type="Proteomes" id="UP000317369">
    <property type="component" value="Chromosome"/>
</dbReference>
<keyword evidence="8 13" id="KW-0653">Protein transport</keyword>
<evidence type="ECO:0000256" key="10">
    <source>
        <dbReference type="ARBA" id="ARBA00023136"/>
    </source>
</evidence>
<dbReference type="EMBL" id="CP036425">
    <property type="protein sequence ID" value="QDU33185.1"/>
    <property type="molecule type" value="Genomic_DNA"/>
</dbReference>
<keyword evidence="11 13" id="KW-1006">Bacterial flagellum protein export</keyword>
<evidence type="ECO:0000256" key="13">
    <source>
        <dbReference type="RuleBase" id="RU364091"/>
    </source>
</evidence>
<feature type="transmembrane region" description="Helical" evidence="13">
    <location>
        <begin position="86"/>
        <end position="111"/>
    </location>
</feature>
<evidence type="ECO:0000256" key="12">
    <source>
        <dbReference type="ARBA" id="ARBA00025078"/>
    </source>
</evidence>
<keyword evidence="6 13" id="KW-0812">Transmembrane</keyword>
<evidence type="ECO:0000256" key="6">
    <source>
        <dbReference type="ARBA" id="ARBA00022692"/>
    </source>
</evidence>
<protein>
    <recommendedName>
        <fullName evidence="3 13">Flagellar biosynthetic protein FlhB</fullName>
    </recommendedName>
</protein>
<accession>A0A517YSH9</accession>
<keyword evidence="4 13" id="KW-0813">Transport</keyword>
<feature type="transmembrane region" description="Helical" evidence="13">
    <location>
        <begin position="152"/>
        <end position="170"/>
    </location>
</feature>
<reference evidence="15 16" key="1">
    <citation type="submission" date="2019-02" db="EMBL/GenBank/DDBJ databases">
        <title>Deep-cultivation of Planctomycetes and their phenomic and genomic characterization uncovers novel biology.</title>
        <authorList>
            <person name="Wiegand S."/>
            <person name="Jogler M."/>
            <person name="Boedeker C."/>
            <person name="Pinto D."/>
            <person name="Vollmers J."/>
            <person name="Rivas-Marin E."/>
            <person name="Kohn T."/>
            <person name="Peeters S.H."/>
            <person name="Heuer A."/>
            <person name="Rast P."/>
            <person name="Oberbeckmann S."/>
            <person name="Bunk B."/>
            <person name="Jeske O."/>
            <person name="Meyerdierks A."/>
            <person name="Storesund J.E."/>
            <person name="Kallscheuer N."/>
            <person name="Luecker S."/>
            <person name="Lage O.M."/>
            <person name="Pohl T."/>
            <person name="Merkel B.J."/>
            <person name="Hornburger P."/>
            <person name="Mueller R.-W."/>
            <person name="Bruemmer F."/>
            <person name="Labrenz M."/>
            <person name="Spormann A.M."/>
            <person name="Op den Camp H."/>
            <person name="Overmann J."/>
            <person name="Amann R."/>
            <person name="Jetten M.S.M."/>
            <person name="Mascher T."/>
            <person name="Medema M.H."/>
            <person name="Devos D.P."/>
            <person name="Kaster A.-K."/>
            <person name="Ovreas L."/>
            <person name="Rohde M."/>
            <person name="Galperin M.Y."/>
            <person name="Jogler C."/>
        </authorList>
    </citation>
    <scope>NUCLEOTIDE SEQUENCE [LARGE SCALE GENOMIC DNA]</scope>
    <source>
        <strain evidence="15 16">KS4</strain>
    </source>
</reference>
<evidence type="ECO:0000256" key="5">
    <source>
        <dbReference type="ARBA" id="ARBA00022475"/>
    </source>
</evidence>
<evidence type="ECO:0000256" key="2">
    <source>
        <dbReference type="ARBA" id="ARBA00010690"/>
    </source>
</evidence>
<evidence type="ECO:0000313" key="15">
    <source>
        <dbReference type="EMBL" id="QDU33185.1"/>
    </source>
</evidence>
<proteinExistence type="inferred from homology"/>
<dbReference type="PRINTS" id="PR00950">
    <property type="entry name" value="TYPE3IMSPROT"/>
</dbReference>
<sequence>MAESDAEKTESPTPRRLAEARKDGNVARSPDLTAALVLLATTIFIYYAGQQVFGGMRQYLTDYLSASHAKNFNPTQLSALSEMLYYGLYMFLFTIGPVLLAVFGISLIATVSQVGFLITTKPLEPNFGRMNPLKGVANLFNARAGVRLGMSLLKVLIITILAILLINFDLDAIVHMASLAPRQAFLLTGQLVFAFSLKIVAVLLFLAIIDFAFQKWQRARELRMTKQEVKEEMKAMEGDPMIKQRRSQVAKQLAMQRLSQAVPSADVIVTNPTHFSIALKYDSNNMRAPTVVAKGADFMAMRIRQIANLHDIPIIERKPLARALFATCEIGDEIPAEHYAAVAEILAYVYRISSGSKQPAMAT</sequence>
<dbReference type="PANTHER" id="PTHR30531">
    <property type="entry name" value="FLAGELLAR BIOSYNTHETIC PROTEIN FLHB"/>
    <property type="match status" value="1"/>
</dbReference>
<evidence type="ECO:0000256" key="14">
    <source>
        <dbReference type="SAM" id="MobiDB-lite"/>
    </source>
</evidence>
<evidence type="ECO:0000256" key="4">
    <source>
        <dbReference type="ARBA" id="ARBA00022448"/>
    </source>
</evidence>
<keyword evidence="15" id="KW-0966">Cell projection</keyword>
<dbReference type="InterPro" id="IPR029025">
    <property type="entry name" value="T3SS_substrate_exporter_C"/>
</dbReference>
<comment type="subcellular location">
    <subcellularLocation>
        <location evidence="1">Cell membrane</location>
        <topology evidence="1">Multi-pass membrane protein</topology>
    </subcellularLocation>
</comment>
<dbReference type="RefSeq" id="WP_200761618.1">
    <property type="nucleotide sequence ID" value="NZ_CP036425.1"/>
</dbReference>
<dbReference type="FunFam" id="3.40.1690.10:FF:000001">
    <property type="entry name" value="Flagellar biosynthetic protein FlhB"/>
    <property type="match status" value="1"/>
</dbReference>
<dbReference type="InterPro" id="IPR006135">
    <property type="entry name" value="T3SS_substrate_exporter"/>
</dbReference>
<dbReference type="SUPFAM" id="SSF160544">
    <property type="entry name" value="EscU C-terminal domain-like"/>
    <property type="match status" value="1"/>
</dbReference>
<evidence type="ECO:0000256" key="8">
    <source>
        <dbReference type="ARBA" id="ARBA00022927"/>
    </source>
</evidence>
<evidence type="ECO:0000256" key="3">
    <source>
        <dbReference type="ARBA" id="ARBA00021622"/>
    </source>
</evidence>
<evidence type="ECO:0000256" key="1">
    <source>
        <dbReference type="ARBA" id="ARBA00004651"/>
    </source>
</evidence>
<keyword evidence="16" id="KW-1185">Reference proteome</keyword>
<evidence type="ECO:0000313" key="16">
    <source>
        <dbReference type="Proteomes" id="UP000317369"/>
    </source>
</evidence>
<dbReference type="Pfam" id="PF01312">
    <property type="entry name" value="Bac_export_2"/>
    <property type="match status" value="1"/>
</dbReference>
<evidence type="ECO:0000256" key="7">
    <source>
        <dbReference type="ARBA" id="ARBA00022795"/>
    </source>
</evidence>
<keyword evidence="15" id="KW-0969">Cilium</keyword>